<reference evidence="3" key="1">
    <citation type="submission" date="2021-03" db="EMBL/GenBank/DDBJ databases">
        <title>Chromosome level genome of the anhydrobiotic midge Polypedilum vanderplanki.</title>
        <authorList>
            <person name="Yoshida Y."/>
            <person name="Kikawada T."/>
            <person name="Gusev O."/>
        </authorList>
    </citation>
    <scope>NUCLEOTIDE SEQUENCE</scope>
    <source>
        <strain evidence="3">NIAS01</strain>
        <tissue evidence="3">Whole body or cell culture</tissue>
    </source>
</reference>
<feature type="compositionally biased region" description="Polar residues" evidence="1">
    <location>
        <begin position="81"/>
        <end position="125"/>
    </location>
</feature>
<feature type="signal peptide" evidence="2">
    <location>
        <begin position="1"/>
        <end position="18"/>
    </location>
</feature>
<accession>A0A9J6BDF6</accession>
<evidence type="ECO:0000313" key="4">
    <source>
        <dbReference type="Proteomes" id="UP001107558"/>
    </source>
</evidence>
<keyword evidence="4" id="KW-1185">Reference proteome</keyword>
<dbReference type="EMBL" id="JADBJN010000004">
    <property type="protein sequence ID" value="KAG5667738.1"/>
    <property type="molecule type" value="Genomic_DNA"/>
</dbReference>
<feature type="compositionally biased region" description="Low complexity" evidence="1">
    <location>
        <begin position="57"/>
        <end position="76"/>
    </location>
</feature>
<dbReference type="AlphaFoldDB" id="A0A9J6BDF6"/>
<feature type="compositionally biased region" description="Basic residues" evidence="1">
    <location>
        <begin position="149"/>
        <end position="159"/>
    </location>
</feature>
<proteinExistence type="predicted"/>
<dbReference type="Proteomes" id="UP001107558">
    <property type="component" value="Chromosome 4"/>
</dbReference>
<feature type="compositionally biased region" description="Polar residues" evidence="1">
    <location>
        <begin position="132"/>
        <end position="148"/>
    </location>
</feature>
<evidence type="ECO:0000313" key="3">
    <source>
        <dbReference type="EMBL" id="KAG5667738.1"/>
    </source>
</evidence>
<sequence length="179" mass="18961">MKLSILLIFTVTCAVIYAAPPANNVSTKPPATADPKKSTAKPQTGNPTKSQSVSSEPPKNQNGQQNQNNKTQTPPKGVGATTKSPSSSGDQKSQNKQPQNGQQPSTGKTQSTPSKNVQRRQNNNAPAAENNIRPTFTGSKGTRTTVKGQTKRSGRKHGTRVTSGYAHSARKGDKRQSPS</sequence>
<feature type="compositionally biased region" description="Basic and acidic residues" evidence="1">
    <location>
        <begin position="170"/>
        <end position="179"/>
    </location>
</feature>
<organism evidence="3 4">
    <name type="scientific">Polypedilum vanderplanki</name>
    <name type="common">Sleeping chironomid midge</name>
    <dbReference type="NCBI Taxonomy" id="319348"/>
    <lineage>
        <taxon>Eukaryota</taxon>
        <taxon>Metazoa</taxon>
        <taxon>Ecdysozoa</taxon>
        <taxon>Arthropoda</taxon>
        <taxon>Hexapoda</taxon>
        <taxon>Insecta</taxon>
        <taxon>Pterygota</taxon>
        <taxon>Neoptera</taxon>
        <taxon>Endopterygota</taxon>
        <taxon>Diptera</taxon>
        <taxon>Nematocera</taxon>
        <taxon>Chironomoidea</taxon>
        <taxon>Chironomidae</taxon>
        <taxon>Chironominae</taxon>
        <taxon>Polypedilum</taxon>
        <taxon>Polypedilum</taxon>
    </lineage>
</organism>
<comment type="caution">
    <text evidence="3">The sequence shown here is derived from an EMBL/GenBank/DDBJ whole genome shotgun (WGS) entry which is preliminary data.</text>
</comment>
<feature type="region of interest" description="Disordered" evidence="1">
    <location>
        <begin position="20"/>
        <end position="179"/>
    </location>
</feature>
<evidence type="ECO:0000256" key="1">
    <source>
        <dbReference type="SAM" id="MobiDB-lite"/>
    </source>
</evidence>
<feature type="compositionally biased region" description="Polar residues" evidence="1">
    <location>
        <begin position="40"/>
        <end position="55"/>
    </location>
</feature>
<protein>
    <submittedName>
        <fullName evidence="3">Uncharacterized protein</fullName>
    </submittedName>
</protein>
<gene>
    <name evidence="3" type="ORF">PVAND_015708</name>
</gene>
<feature type="chain" id="PRO_5039934720" evidence="2">
    <location>
        <begin position="19"/>
        <end position="179"/>
    </location>
</feature>
<evidence type="ECO:0000256" key="2">
    <source>
        <dbReference type="SAM" id="SignalP"/>
    </source>
</evidence>
<name>A0A9J6BDF6_POLVA</name>
<keyword evidence="2" id="KW-0732">Signal</keyword>